<dbReference type="PANTHER" id="PTHR11760:SF19">
    <property type="entry name" value="SMALL RIBOSOMAL SUBUNIT PROTEIN US3C"/>
    <property type="match status" value="1"/>
</dbReference>
<dbReference type="GO" id="GO:0006412">
    <property type="term" value="P:translation"/>
    <property type="evidence" value="ECO:0007669"/>
    <property type="project" value="InterPro"/>
</dbReference>
<keyword evidence="6" id="KW-0496">Mitochondrion</keyword>
<dbReference type="PANTHER" id="PTHR11760">
    <property type="entry name" value="30S/40S RIBOSOMAL PROTEIN S3"/>
    <property type="match status" value="1"/>
</dbReference>
<evidence type="ECO:0000256" key="3">
    <source>
        <dbReference type="ARBA" id="ARBA00023274"/>
    </source>
</evidence>
<sequence length="215" mass="25740">MGQSINTTGLLLTHNKYWQSKWYNDNNYIFSLYEDILIRNYIKNVFKNLNLFYGKCVIKRSIQKIYIYINIYKKKRKNIINTKDKRKLINKKEIKQILQSLTKLTNNRIILIIKPTNIFDAQLLAQYISRKLEIRNSFLSIFKKILNKINKNKKIYKGFRIQCSGRPNGNDMAYIQWFKYGQIPLHTYNYKIDYAYTTALTKYGLSGVKVWLSFV</sequence>
<dbReference type="GO" id="GO:0003723">
    <property type="term" value="F:RNA binding"/>
    <property type="evidence" value="ECO:0007669"/>
    <property type="project" value="InterPro"/>
</dbReference>
<keyword evidence="2 6" id="KW-0689">Ribosomal protein</keyword>
<evidence type="ECO:0000259" key="5">
    <source>
        <dbReference type="Pfam" id="PF00189"/>
    </source>
</evidence>
<dbReference type="Gene3D" id="3.30.1140.32">
    <property type="entry name" value="Ribosomal protein S3, C-terminal domain"/>
    <property type="match status" value="1"/>
</dbReference>
<dbReference type="InterPro" id="IPR057258">
    <property type="entry name" value="Ribosomal_uS3"/>
</dbReference>
<dbReference type="Pfam" id="PF00189">
    <property type="entry name" value="Ribosomal_S3_C"/>
    <property type="match status" value="1"/>
</dbReference>
<reference evidence="6" key="1">
    <citation type="submission" date="2000-08" db="EMBL/GenBank/DDBJ databases">
        <title>Comparative analysis of mitochondrial genomes of the ancient jakobid protists.</title>
        <authorList>
            <person name="Burger G."/>
            <person name="O'Kelly C.J."/>
            <person name="Gray W.M."/>
        </authorList>
    </citation>
    <scope>NUCLEOTIDE SEQUENCE</scope>
    <source>
        <strain evidence="6">ATCC 50310</strain>
    </source>
</reference>
<geneLocation type="mitochondrion" evidence="6"/>
<dbReference type="InterPro" id="IPR001351">
    <property type="entry name" value="Ribosomal_uS3_C"/>
</dbReference>
<dbReference type="InterPro" id="IPR036419">
    <property type="entry name" value="Ribosomal_S3_C_sf"/>
</dbReference>
<dbReference type="GO" id="GO:0003735">
    <property type="term" value="F:structural constituent of ribosome"/>
    <property type="evidence" value="ECO:0007669"/>
    <property type="project" value="InterPro"/>
</dbReference>
<evidence type="ECO:0000313" key="6">
    <source>
        <dbReference type="EMBL" id="AAG13684.1"/>
    </source>
</evidence>
<keyword evidence="3" id="KW-0687">Ribonucleoprotein</keyword>
<dbReference type="GO" id="GO:0022627">
    <property type="term" value="C:cytosolic small ribosomal subunit"/>
    <property type="evidence" value="ECO:0007669"/>
    <property type="project" value="TreeGrafter"/>
</dbReference>
<dbReference type="Gene3D" id="3.30.300.20">
    <property type="match status" value="1"/>
</dbReference>
<accession>Q9G889</accession>
<dbReference type="GeneID" id="801306"/>
<dbReference type="AlphaFoldDB" id="Q9G889"/>
<name>Q9G889_MALJA</name>
<dbReference type="SUPFAM" id="SSF54821">
    <property type="entry name" value="Ribosomal protein S3 C-terminal domain"/>
    <property type="match status" value="1"/>
</dbReference>
<dbReference type="InterPro" id="IPR015946">
    <property type="entry name" value="KH_dom-like_a/b"/>
</dbReference>
<dbReference type="RefSeq" id="NP_066317.1">
    <property type="nucleotide sequence ID" value="NC_002553.1"/>
</dbReference>
<evidence type="ECO:0000256" key="4">
    <source>
        <dbReference type="ARBA" id="ARBA00035154"/>
    </source>
</evidence>
<dbReference type="InterPro" id="IPR009019">
    <property type="entry name" value="KH_sf_prok-type"/>
</dbReference>
<feature type="domain" description="Small ribosomal subunit protein uS3 C-terminal" evidence="5">
    <location>
        <begin position="128"/>
        <end position="212"/>
    </location>
</feature>
<gene>
    <name evidence="6" type="primary">rps3</name>
</gene>
<organism evidence="6">
    <name type="scientific">Malawimonas jakobiformis</name>
    <name type="common">Flagellated protozoan</name>
    <dbReference type="NCBI Taxonomy" id="136089"/>
    <lineage>
        <taxon>Eukaryota</taxon>
        <taxon>Malawimonadida</taxon>
        <taxon>Malawimonadidae</taxon>
        <taxon>Malawimonas</taxon>
    </lineage>
</organism>
<dbReference type="NCBIfam" id="TIGR01009">
    <property type="entry name" value="rpsC_bact"/>
    <property type="match status" value="1"/>
</dbReference>
<dbReference type="HAMAP" id="MF_01309_B">
    <property type="entry name" value="Ribosomal_uS3_B"/>
    <property type="match status" value="1"/>
</dbReference>
<evidence type="ECO:0000256" key="1">
    <source>
        <dbReference type="ARBA" id="ARBA00010761"/>
    </source>
</evidence>
<proteinExistence type="inferred from homology"/>
<comment type="similarity">
    <text evidence="1">Belongs to the universal ribosomal protein uS3 family.</text>
</comment>
<protein>
    <recommendedName>
        <fullName evidence="4">Small ribosomal subunit protein uS3c</fullName>
    </recommendedName>
</protein>
<dbReference type="SUPFAM" id="SSF54814">
    <property type="entry name" value="Prokaryotic type KH domain (KH-domain type II)"/>
    <property type="match status" value="1"/>
</dbReference>
<evidence type="ECO:0000256" key="2">
    <source>
        <dbReference type="ARBA" id="ARBA00022980"/>
    </source>
</evidence>
<dbReference type="InterPro" id="IPR005704">
    <property type="entry name" value="Ribosomal_uS3_bac-typ"/>
</dbReference>
<dbReference type="EMBL" id="AF295546">
    <property type="protein sequence ID" value="AAG13684.1"/>
    <property type="molecule type" value="Genomic_DNA"/>
</dbReference>